<reference evidence="1 2" key="1">
    <citation type="submission" date="2024-01" db="EMBL/GenBank/DDBJ databases">
        <title>The genomes of 5 underutilized Papilionoideae crops provide insights into root nodulation and disease resistanc.</title>
        <authorList>
            <person name="Jiang F."/>
        </authorList>
    </citation>
    <scope>NUCLEOTIDE SEQUENCE [LARGE SCALE GENOMIC DNA]</scope>
    <source>
        <strain evidence="1">JINMINGXINNONG_FW02</strain>
        <tissue evidence="1">Leaves</tissue>
    </source>
</reference>
<organism evidence="1 2">
    <name type="scientific">Phaseolus coccineus</name>
    <name type="common">Scarlet runner bean</name>
    <name type="synonym">Phaseolus multiflorus</name>
    <dbReference type="NCBI Taxonomy" id="3886"/>
    <lineage>
        <taxon>Eukaryota</taxon>
        <taxon>Viridiplantae</taxon>
        <taxon>Streptophyta</taxon>
        <taxon>Embryophyta</taxon>
        <taxon>Tracheophyta</taxon>
        <taxon>Spermatophyta</taxon>
        <taxon>Magnoliopsida</taxon>
        <taxon>eudicotyledons</taxon>
        <taxon>Gunneridae</taxon>
        <taxon>Pentapetalae</taxon>
        <taxon>rosids</taxon>
        <taxon>fabids</taxon>
        <taxon>Fabales</taxon>
        <taxon>Fabaceae</taxon>
        <taxon>Papilionoideae</taxon>
        <taxon>50 kb inversion clade</taxon>
        <taxon>NPAAA clade</taxon>
        <taxon>indigoferoid/millettioid clade</taxon>
        <taxon>Phaseoleae</taxon>
        <taxon>Phaseolus</taxon>
    </lineage>
</organism>
<accession>A0AAN9R1D0</accession>
<dbReference type="Proteomes" id="UP001374584">
    <property type="component" value="Unassembled WGS sequence"/>
</dbReference>
<proteinExistence type="predicted"/>
<protein>
    <submittedName>
        <fullName evidence="1">Uncharacterized protein</fullName>
    </submittedName>
</protein>
<sequence length="67" mass="8158">MLKVSCGPQCSKLSNTTKNLLMFWLKWKFPRRVWITLRFSVDAPHERIQEHGIKRSYILNYYTEKRI</sequence>
<evidence type="ECO:0000313" key="1">
    <source>
        <dbReference type="EMBL" id="KAK7354634.1"/>
    </source>
</evidence>
<dbReference type="AlphaFoldDB" id="A0AAN9R1D0"/>
<evidence type="ECO:0000313" key="2">
    <source>
        <dbReference type="Proteomes" id="UP001374584"/>
    </source>
</evidence>
<comment type="caution">
    <text evidence="1">The sequence shown here is derived from an EMBL/GenBank/DDBJ whole genome shotgun (WGS) entry which is preliminary data.</text>
</comment>
<name>A0AAN9R1D0_PHACN</name>
<dbReference type="EMBL" id="JAYMYR010000007">
    <property type="protein sequence ID" value="KAK7354634.1"/>
    <property type="molecule type" value="Genomic_DNA"/>
</dbReference>
<gene>
    <name evidence="1" type="ORF">VNO80_20099</name>
</gene>
<keyword evidence="2" id="KW-1185">Reference proteome</keyword>